<organism evidence="1 2">
    <name type="scientific">Aphis craccivora</name>
    <name type="common">Cowpea aphid</name>
    <dbReference type="NCBI Taxonomy" id="307492"/>
    <lineage>
        <taxon>Eukaryota</taxon>
        <taxon>Metazoa</taxon>
        <taxon>Ecdysozoa</taxon>
        <taxon>Arthropoda</taxon>
        <taxon>Hexapoda</taxon>
        <taxon>Insecta</taxon>
        <taxon>Pterygota</taxon>
        <taxon>Neoptera</taxon>
        <taxon>Paraneoptera</taxon>
        <taxon>Hemiptera</taxon>
        <taxon>Sternorrhyncha</taxon>
        <taxon>Aphidomorpha</taxon>
        <taxon>Aphidoidea</taxon>
        <taxon>Aphididae</taxon>
        <taxon>Aphidini</taxon>
        <taxon>Aphis</taxon>
        <taxon>Aphis</taxon>
    </lineage>
</organism>
<evidence type="ECO:0000313" key="2">
    <source>
        <dbReference type="Proteomes" id="UP000478052"/>
    </source>
</evidence>
<dbReference type="AlphaFoldDB" id="A0A6G0ZIY6"/>
<feature type="non-terminal residue" evidence="1">
    <location>
        <position position="1"/>
    </location>
</feature>
<protein>
    <submittedName>
        <fullName evidence="1">Retrovirus-related Pol polyprotein from type-1 retrotransposable element R1</fullName>
    </submittedName>
</protein>
<evidence type="ECO:0000313" key="1">
    <source>
        <dbReference type="EMBL" id="KAF0770909.1"/>
    </source>
</evidence>
<keyword evidence="2" id="KW-1185">Reference proteome</keyword>
<name>A0A6G0ZIY6_APHCR</name>
<dbReference type="EMBL" id="VUJU01000368">
    <property type="protein sequence ID" value="KAF0770909.1"/>
    <property type="molecule type" value="Genomic_DNA"/>
</dbReference>
<dbReference type="Proteomes" id="UP000478052">
    <property type="component" value="Unassembled WGS sequence"/>
</dbReference>
<comment type="caution">
    <text evidence="1">The sequence shown here is derived from an EMBL/GenBank/DDBJ whole genome shotgun (WGS) entry which is preliminary data.</text>
</comment>
<accession>A0A6G0ZIY6</accession>
<dbReference type="OrthoDB" id="6612816at2759"/>
<sequence>ALSGHGCFASYLHSIGKLQSPACWFCGAPTDDAHHTLFVCDAWQSRRSRLVLILGHDITPQSLVHMMLQSRENWSSVSHYVVEVIKAKEAEERRRQAQPP</sequence>
<proteinExistence type="predicted"/>
<reference evidence="1 2" key="1">
    <citation type="submission" date="2019-08" db="EMBL/GenBank/DDBJ databases">
        <title>Whole genome of Aphis craccivora.</title>
        <authorList>
            <person name="Voronova N.V."/>
            <person name="Shulinski R.S."/>
            <person name="Bandarenka Y.V."/>
            <person name="Zhorov D.G."/>
            <person name="Warner D."/>
        </authorList>
    </citation>
    <scope>NUCLEOTIDE SEQUENCE [LARGE SCALE GENOMIC DNA]</scope>
    <source>
        <strain evidence="1">180601</strain>
        <tissue evidence="1">Whole Body</tissue>
    </source>
</reference>
<gene>
    <name evidence="1" type="ORF">FWK35_00018040</name>
</gene>